<dbReference type="Gene3D" id="3.60.15.10">
    <property type="entry name" value="Ribonuclease Z/Hydroxyacylglutathione hydrolase-like"/>
    <property type="match status" value="1"/>
</dbReference>
<dbReference type="PANTHER" id="PTHR23131:SF4">
    <property type="entry name" value="METALLO-BETA-LACTAMASE SUPERFAMILY POTEIN"/>
    <property type="match status" value="1"/>
</dbReference>
<protein>
    <recommendedName>
        <fullName evidence="1">Metallo-beta-lactamase domain-containing protein</fullName>
    </recommendedName>
</protein>
<name>A2SL84_METPP</name>
<sequence>MNALEHQLGYPFGDALPALGDALDVAPGVKWVRMRLPFALDHINLWLLRDRLESPDGPVEGWAIVDCGIGDDTTRAAWEQVFADHLDGLPVLRVIVTHMHPDHIGLADWLTTRWSVIGRDCPLWISATDWNAARIACRSTTGVGGDEAAAHFARHGVTDADALQKIRRRSNYYASMVPSVPQRYHRLLDGETLRVGDHGWRCHVGYGHAPEHIALHCEALGVLISGDMVLPRISTNVSVLDFEPEADPLRLYLESIERMRALPPDTLVLPAHGRPFTGLHTRVDQLRDHHAERFADVLAACAAAPKTATELLPVLFKRPLDLHQTTFALGEAIAHLHALWFDGRLVRQVDRASGVYRFAVAG</sequence>
<dbReference type="Gene3D" id="1.10.10.10">
    <property type="entry name" value="Winged helix-like DNA-binding domain superfamily/Winged helix DNA-binding domain"/>
    <property type="match status" value="1"/>
</dbReference>
<evidence type="ECO:0000313" key="2">
    <source>
        <dbReference type="EMBL" id="ABM96323.1"/>
    </source>
</evidence>
<proteinExistence type="predicted"/>
<dbReference type="Pfam" id="PF00753">
    <property type="entry name" value="Lactamase_B"/>
    <property type="match status" value="1"/>
</dbReference>
<evidence type="ECO:0000259" key="1">
    <source>
        <dbReference type="SMART" id="SM00849"/>
    </source>
</evidence>
<keyword evidence="3" id="KW-1185">Reference proteome</keyword>
<dbReference type="RefSeq" id="WP_011830944.1">
    <property type="nucleotide sequence ID" value="NC_008825.1"/>
</dbReference>
<dbReference type="STRING" id="420662.Mpe_A3370"/>
<accession>A2SL84</accession>
<reference evidence="2 3" key="1">
    <citation type="journal article" date="2007" name="J. Bacteriol.">
        <title>Whole-genome analysis of the methyl tert-butyl ether-degrading beta-proteobacterium Methylibium petroleiphilum PM1.</title>
        <authorList>
            <person name="Kane S.R."/>
            <person name="Chakicherla A.Y."/>
            <person name="Chain P.S.G."/>
            <person name="Schmidt R."/>
            <person name="Shin M.W."/>
            <person name="Legler T.C."/>
            <person name="Scow K.M."/>
            <person name="Larimer F.W."/>
            <person name="Lucas S.M."/>
            <person name="Richardson P.M."/>
            <person name="Hristova K.R."/>
        </authorList>
    </citation>
    <scope>NUCLEOTIDE SEQUENCE [LARGE SCALE GENOMIC DNA]</scope>
    <source>
        <strain evidence="3">ATCC BAA-1232 / LMG 22953 / PM1</strain>
    </source>
</reference>
<dbReference type="SUPFAM" id="SSF56281">
    <property type="entry name" value="Metallo-hydrolase/oxidoreductase"/>
    <property type="match status" value="1"/>
</dbReference>
<dbReference type="PANTHER" id="PTHR23131">
    <property type="entry name" value="ENDORIBONUCLEASE LACTB2"/>
    <property type="match status" value="1"/>
</dbReference>
<dbReference type="EMBL" id="CP000555">
    <property type="protein sequence ID" value="ABM96323.1"/>
    <property type="molecule type" value="Genomic_DNA"/>
</dbReference>
<dbReference type="eggNOG" id="COG0491">
    <property type="taxonomic scope" value="Bacteria"/>
</dbReference>
<evidence type="ECO:0000313" key="3">
    <source>
        <dbReference type="Proteomes" id="UP000000366"/>
    </source>
</evidence>
<dbReference type="InterPro" id="IPR036866">
    <property type="entry name" value="RibonucZ/Hydroxyglut_hydro"/>
</dbReference>
<dbReference type="InterPro" id="IPR001279">
    <property type="entry name" value="Metallo-B-lactamas"/>
</dbReference>
<organism evidence="2 3">
    <name type="scientific">Methylibium petroleiphilum (strain ATCC BAA-1232 / LMG 22953 / PM1)</name>
    <dbReference type="NCBI Taxonomy" id="420662"/>
    <lineage>
        <taxon>Bacteria</taxon>
        <taxon>Pseudomonadati</taxon>
        <taxon>Pseudomonadota</taxon>
        <taxon>Betaproteobacteria</taxon>
        <taxon>Burkholderiales</taxon>
        <taxon>Sphaerotilaceae</taxon>
        <taxon>Methylibium</taxon>
    </lineage>
</organism>
<dbReference type="SMART" id="SM00849">
    <property type="entry name" value="Lactamase_B"/>
    <property type="match status" value="1"/>
</dbReference>
<gene>
    <name evidence="2" type="ordered locus">Mpe_A3370</name>
</gene>
<feature type="domain" description="Metallo-beta-lactamase" evidence="1">
    <location>
        <begin position="42"/>
        <end position="272"/>
    </location>
</feature>
<dbReference type="AlphaFoldDB" id="A2SL84"/>
<dbReference type="InterPro" id="IPR036388">
    <property type="entry name" value="WH-like_DNA-bd_sf"/>
</dbReference>
<dbReference type="Proteomes" id="UP000000366">
    <property type="component" value="Chromosome"/>
</dbReference>
<dbReference type="InterPro" id="IPR050662">
    <property type="entry name" value="Sec-metab_biosynth-thioest"/>
</dbReference>
<dbReference type="HOGENOM" id="CLU_048478_0_1_4"/>
<dbReference type="Pfam" id="PF21221">
    <property type="entry name" value="B_lactamase-like_C"/>
    <property type="match status" value="1"/>
</dbReference>
<dbReference type="KEGG" id="mpt:Mpe_A3370"/>
<dbReference type="InterPro" id="IPR048933">
    <property type="entry name" value="B_lactamase-like_C"/>
</dbReference>